<reference evidence="2 3" key="1">
    <citation type="submission" date="2020-08" db="EMBL/GenBank/DDBJ databases">
        <title>Sequencing the genomes of 1000 actinobacteria strains.</title>
        <authorList>
            <person name="Klenk H.-P."/>
        </authorList>
    </citation>
    <scope>NUCLEOTIDE SEQUENCE [LARGE SCALE GENOMIC DNA]</scope>
    <source>
        <strain evidence="2 3">DSM 44320</strain>
    </source>
</reference>
<gene>
    <name evidence="2" type="ORF">FHR33_007517</name>
</gene>
<accession>A0A7W5VP29</accession>
<evidence type="ECO:0000313" key="2">
    <source>
        <dbReference type="EMBL" id="MBB3731657.1"/>
    </source>
</evidence>
<keyword evidence="1" id="KW-0732">Signal</keyword>
<comment type="caution">
    <text evidence="2">The sequence shown here is derived from an EMBL/GenBank/DDBJ whole genome shotgun (WGS) entry which is preliminary data.</text>
</comment>
<dbReference type="GeneID" id="95393734"/>
<feature type="signal peptide" evidence="1">
    <location>
        <begin position="1"/>
        <end position="29"/>
    </location>
</feature>
<dbReference type="EMBL" id="JACIBV010000001">
    <property type="protein sequence ID" value="MBB3731657.1"/>
    <property type="molecule type" value="Genomic_DNA"/>
</dbReference>
<proteinExistence type="predicted"/>
<dbReference type="RefSeq" id="WP_183657948.1">
    <property type="nucleotide sequence ID" value="NZ_JACIBV010000001.1"/>
</dbReference>
<evidence type="ECO:0000256" key="1">
    <source>
        <dbReference type="SAM" id="SignalP"/>
    </source>
</evidence>
<dbReference type="AlphaFoldDB" id="A0A7W5VP29"/>
<dbReference type="Proteomes" id="UP000579945">
    <property type="component" value="Unassembled WGS sequence"/>
</dbReference>
<keyword evidence="3" id="KW-1185">Reference proteome</keyword>
<name>A0A7W5VP29_9ACTN</name>
<evidence type="ECO:0000313" key="3">
    <source>
        <dbReference type="Proteomes" id="UP000579945"/>
    </source>
</evidence>
<protein>
    <recommendedName>
        <fullName evidence="4">Secreted protein</fullName>
    </recommendedName>
</protein>
<evidence type="ECO:0008006" key="4">
    <source>
        <dbReference type="Google" id="ProtNLM"/>
    </source>
</evidence>
<feature type="chain" id="PRO_5030930077" description="Secreted protein" evidence="1">
    <location>
        <begin position="30"/>
        <end position="51"/>
    </location>
</feature>
<sequence length="51" mass="5336">MARTSRWKVGAVVLAGVALVMTGSAASFAEPEPTALELRVVVDDCPHEVTP</sequence>
<organism evidence="2 3">
    <name type="scientific">Nonomuraea dietziae</name>
    <dbReference type="NCBI Taxonomy" id="65515"/>
    <lineage>
        <taxon>Bacteria</taxon>
        <taxon>Bacillati</taxon>
        <taxon>Actinomycetota</taxon>
        <taxon>Actinomycetes</taxon>
        <taxon>Streptosporangiales</taxon>
        <taxon>Streptosporangiaceae</taxon>
        <taxon>Nonomuraea</taxon>
    </lineage>
</organism>